<dbReference type="AlphaFoldDB" id="G0SBD6"/>
<dbReference type="RefSeq" id="XP_006695338.1">
    <property type="nucleotide sequence ID" value="XM_006695275.1"/>
</dbReference>
<proteinExistence type="predicted"/>
<name>G0SBD6_CHATD</name>
<dbReference type="eggNOG" id="ENOG502QU4U">
    <property type="taxonomic scope" value="Eukaryota"/>
</dbReference>
<keyword evidence="4 6" id="KW-0472">Membrane</keyword>
<dbReference type="Proteomes" id="UP000008066">
    <property type="component" value="Unassembled WGS sequence"/>
</dbReference>
<feature type="region of interest" description="Disordered" evidence="5">
    <location>
        <begin position="309"/>
        <end position="342"/>
    </location>
</feature>
<dbReference type="PANTHER" id="PTHR31465:SF8">
    <property type="entry name" value="DOMAIN PROTEIN, PUTATIVE (AFU_ORTHOLOGUE AFUA_6G14140)-RELATED"/>
    <property type="match status" value="1"/>
</dbReference>
<evidence type="ECO:0000256" key="3">
    <source>
        <dbReference type="ARBA" id="ARBA00022989"/>
    </source>
</evidence>
<feature type="transmembrane region" description="Helical" evidence="6">
    <location>
        <begin position="278"/>
        <end position="299"/>
    </location>
</feature>
<feature type="transmembrane region" description="Helical" evidence="6">
    <location>
        <begin position="69"/>
        <end position="88"/>
    </location>
</feature>
<evidence type="ECO:0000313" key="8">
    <source>
        <dbReference type="Proteomes" id="UP000008066"/>
    </source>
</evidence>
<keyword evidence="3 6" id="KW-1133">Transmembrane helix</keyword>
<accession>G0SBD6</accession>
<protein>
    <submittedName>
        <fullName evidence="7">Uncharacterized protein</fullName>
    </submittedName>
</protein>
<evidence type="ECO:0000313" key="7">
    <source>
        <dbReference type="EMBL" id="EGS19516.1"/>
    </source>
</evidence>
<dbReference type="OrthoDB" id="3358017at2759"/>
<dbReference type="EMBL" id="GL988044">
    <property type="protein sequence ID" value="EGS19516.1"/>
    <property type="molecule type" value="Genomic_DNA"/>
</dbReference>
<evidence type="ECO:0000256" key="6">
    <source>
        <dbReference type="SAM" id="Phobius"/>
    </source>
</evidence>
<dbReference type="PANTHER" id="PTHR31465">
    <property type="entry name" value="PROTEIN RTA1-RELATED"/>
    <property type="match status" value="1"/>
</dbReference>
<gene>
    <name evidence="7" type="ORF">CTHT_0049880</name>
</gene>
<dbReference type="GeneID" id="18259026"/>
<dbReference type="HOGENOM" id="CLU_033465_6_1_1"/>
<comment type="subcellular location">
    <subcellularLocation>
        <location evidence="1">Membrane</location>
        <topology evidence="1">Multi-pass membrane protein</topology>
    </subcellularLocation>
</comment>
<evidence type="ECO:0000256" key="5">
    <source>
        <dbReference type="SAM" id="MobiDB-lite"/>
    </source>
</evidence>
<dbReference type="InterPro" id="IPR007568">
    <property type="entry name" value="RTA1"/>
</dbReference>
<organism evidence="8">
    <name type="scientific">Chaetomium thermophilum (strain DSM 1495 / CBS 144.50 / IMI 039719)</name>
    <name type="common">Thermochaetoides thermophila</name>
    <dbReference type="NCBI Taxonomy" id="759272"/>
    <lineage>
        <taxon>Eukaryota</taxon>
        <taxon>Fungi</taxon>
        <taxon>Dikarya</taxon>
        <taxon>Ascomycota</taxon>
        <taxon>Pezizomycotina</taxon>
        <taxon>Sordariomycetes</taxon>
        <taxon>Sordariomycetidae</taxon>
        <taxon>Sordariales</taxon>
        <taxon>Chaetomiaceae</taxon>
        <taxon>Thermochaetoides</taxon>
    </lineage>
</organism>
<feature type="transmembrane region" description="Helical" evidence="6">
    <location>
        <begin position="237"/>
        <end position="258"/>
    </location>
</feature>
<dbReference type="Pfam" id="PF04479">
    <property type="entry name" value="RTA1"/>
    <property type="match status" value="1"/>
</dbReference>
<feature type="transmembrane region" description="Helical" evidence="6">
    <location>
        <begin position="176"/>
        <end position="200"/>
    </location>
</feature>
<dbReference type="GO" id="GO:0000324">
    <property type="term" value="C:fungal-type vacuole"/>
    <property type="evidence" value="ECO:0007669"/>
    <property type="project" value="TreeGrafter"/>
</dbReference>
<reference evidence="7 8" key="1">
    <citation type="journal article" date="2011" name="Cell">
        <title>Insight into structure and assembly of the nuclear pore complex by utilizing the genome of a eukaryotic thermophile.</title>
        <authorList>
            <person name="Amlacher S."/>
            <person name="Sarges P."/>
            <person name="Flemming D."/>
            <person name="van Noort V."/>
            <person name="Kunze R."/>
            <person name="Devos D.P."/>
            <person name="Arumugam M."/>
            <person name="Bork P."/>
            <person name="Hurt E."/>
        </authorList>
    </citation>
    <scope>NUCLEOTIDE SEQUENCE [LARGE SCALE GENOMIC DNA]</scope>
    <source>
        <strain evidence="8">DSM 1495 / CBS 144.50 / IMI 039719</strain>
    </source>
</reference>
<feature type="transmembrane region" description="Helical" evidence="6">
    <location>
        <begin position="141"/>
        <end position="164"/>
    </location>
</feature>
<sequence length="342" mass="37662">MESVPSLPPGWYPSYDTCPEVSPWCPVEATTLGYAPIKSLHIFLAAAYGVLGAVTLGLGILYQTWEFSLAVAVGCFLELIGYVGRARMGINPWDYDAFRMQIVAIILGPTLVCIGLYLTLRHIVIHLNRDLSRVRPRIYPTFFIPADISCLVIQGVGGGIAAAAETRSLLKHGNNLIMAGISLQVAVLAFFGIAAFDYLWRARRFFTSFPSIPSSDPATNEKHRAGALLWTNRKFRVWLIVLSIAYAALMVRCIYRIAEMAGGWGNEIMQDEPSFIVLESFMVLVACILLTMFPPGYFFPQMGRRWRRGGGRESTGSEREGESAMGSGSATEVEVEGMGEKV</sequence>
<feature type="compositionally biased region" description="Acidic residues" evidence="5">
    <location>
        <begin position="333"/>
        <end position="342"/>
    </location>
</feature>
<keyword evidence="2 6" id="KW-0812">Transmembrane</keyword>
<evidence type="ECO:0000256" key="2">
    <source>
        <dbReference type="ARBA" id="ARBA00022692"/>
    </source>
</evidence>
<dbReference type="OMA" id="HEPSFIV"/>
<feature type="transmembrane region" description="Helical" evidence="6">
    <location>
        <begin position="40"/>
        <end position="62"/>
    </location>
</feature>
<dbReference type="GO" id="GO:0005886">
    <property type="term" value="C:plasma membrane"/>
    <property type="evidence" value="ECO:0007669"/>
    <property type="project" value="TreeGrafter"/>
</dbReference>
<evidence type="ECO:0000256" key="1">
    <source>
        <dbReference type="ARBA" id="ARBA00004141"/>
    </source>
</evidence>
<feature type="transmembrane region" description="Helical" evidence="6">
    <location>
        <begin position="100"/>
        <end position="120"/>
    </location>
</feature>
<evidence type="ECO:0000256" key="4">
    <source>
        <dbReference type="ARBA" id="ARBA00023136"/>
    </source>
</evidence>
<dbReference type="KEGG" id="cthr:CTHT_0049880"/>
<keyword evidence="8" id="KW-1185">Reference proteome</keyword>